<dbReference type="AlphaFoldDB" id="A0A1M5Q1R6"/>
<organism evidence="2 3">
    <name type="scientific">Tepidibacter thalassicus DSM 15285</name>
    <dbReference type="NCBI Taxonomy" id="1123350"/>
    <lineage>
        <taxon>Bacteria</taxon>
        <taxon>Bacillati</taxon>
        <taxon>Bacillota</taxon>
        <taxon>Clostridia</taxon>
        <taxon>Peptostreptococcales</taxon>
        <taxon>Peptostreptococcaceae</taxon>
        <taxon>Tepidibacter</taxon>
    </lineage>
</organism>
<accession>A0A1M5Q1R6</accession>
<keyword evidence="3" id="KW-1185">Reference proteome</keyword>
<evidence type="ECO:0000256" key="1">
    <source>
        <dbReference type="SAM" id="Coils"/>
    </source>
</evidence>
<feature type="coiled-coil region" evidence="1">
    <location>
        <begin position="322"/>
        <end position="375"/>
    </location>
</feature>
<keyword evidence="1" id="KW-0175">Coiled coil</keyword>
<evidence type="ECO:0000313" key="2">
    <source>
        <dbReference type="EMBL" id="SHH07423.1"/>
    </source>
</evidence>
<sequence length="470" mass="54861">MVISMRISGYTDFNLRAILLKNNVELVEFLEKNSVFTGKVIDVKSNTVKILLQNGKEFLANSNIPLENLLGEEVSFKVLKGVSGFVLQPKIEGTSFEKELDLKINNLINELNIQSNKENKDLIKEMIKQNIPVNNKNFNFLKENIVSFKILSNLSEEQIQNLDKDIENIENKEIREIVKNMYINKEGKNIQNILGELKNLNLEEKDILFLFKNNFKLNTENMKILDSFLKGENIGDLLNKINFLFNNSKLNSKNINFDENSFEEIVSSKGKVFVKENKNIKDIIKSIIKDFEVDKEVNIKEMKKNLEYLIKSLGLKNDIKLGEMEEKELSNINQKLEFLNNMSNEYMYFQIPFYYKEYKNLAEILINDKNTKKEKNGRAISIFISLNTNNLDRVDSILNYCNKELKILFRMKNENILKLFKLSENKLINVLNKVGIKNIKISYKIKEESESILSNLECMNNKFSKFDIWV</sequence>
<name>A0A1M5Q1R6_9FIRM</name>
<dbReference type="STRING" id="1123350.SAMN02744040_00715"/>
<proteinExistence type="predicted"/>
<gene>
    <name evidence="2" type="ORF">SAMN02744040_00715</name>
</gene>
<protein>
    <recommendedName>
        <fullName evidence="4">Hook-length control protein FliK</fullName>
    </recommendedName>
</protein>
<dbReference type="Proteomes" id="UP000242520">
    <property type="component" value="Unassembled WGS sequence"/>
</dbReference>
<dbReference type="EMBL" id="FQXH01000007">
    <property type="protein sequence ID" value="SHH07423.1"/>
    <property type="molecule type" value="Genomic_DNA"/>
</dbReference>
<evidence type="ECO:0000313" key="3">
    <source>
        <dbReference type="Proteomes" id="UP000242520"/>
    </source>
</evidence>
<reference evidence="3" key="1">
    <citation type="submission" date="2016-11" db="EMBL/GenBank/DDBJ databases">
        <authorList>
            <person name="Varghese N."/>
            <person name="Submissions S."/>
        </authorList>
    </citation>
    <scope>NUCLEOTIDE SEQUENCE [LARGE SCALE GENOMIC DNA]</scope>
    <source>
        <strain evidence="3">DSM 15285</strain>
    </source>
</reference>
<evidence type="ECO:0008006" key="4">
    <source>
        <dbReference type="Google" id="ProtNLM"/>
    </source>
</evidence>
<feature type="coiled-coil region" evidence="1">
    <location>
        <begin position="152"/>
        <end position="203"/>
    </location>
</feature>